<feature type="domain" description="PARP-type" evidence="18">
    <location>
        <begin position="23"/>
        <end position="114"/>
    </location>
</feature>
<reference evidence="20" key="1">
    <citation type="journal article" date="2018" name="J. Virol.">
        <title>Crustacean Genome Exploration Reveals the Evolutionary Origin of White Spot Syndrome Virus.</title>
        <authorList>
            <person name="Kawato S."/>
            <person name="Shitara A."/>
            <person name="Wang Y."/>
            <person name="Nozaki R."/>
            <person name="Kondo H."/>
            <person name="Hirono I."/>
        </authorList>
    </citation>
    <scope>NUCLEOTIDE SEQUENCE</scope>
    <source>
        <strain evidence="20">TUMSAT-1</strain>
    </source>
</reference>
<organism evidence="20">
    <name type="scientific">Hemigrapsus takanoi nimavirus</name>
    <dbReference type="NCBI Taxonomy" id="2133792"/>
    <lineage>
        <taxon>Viruses</taxon>
        <taxon>Viruses incertae sedis</taxon>
        <taxon>Naldaviricetes</taxon>
        <taxon>Nimaviridae</taxon>
    </lineage>
</organism>
<dbReference type="PROSITE" id="PS00697">
    <property type="entry name" value="DNA_LIGASE_A1"/>
    <property type="match status" value="1"/>
</dbReference>
<accession>A0A401IP16</accession>
<dbReference type="InterPro" id="IPR012310">
    <property type="entry name" value="DNA_ligase_ATP-dep_cent"/>
</dbReference>
<dbReference type="Gene3D" id="3.30.1490.70">
    <property type="match status" value="1"/>
</dbReference>
<sequence length="806" mass="89654">MSQKYFFVEGSSSPSTDTNQKNAKKSSAMCKVCKNTFERGQLRIARLVPNPFKKNDANADRMKLWHHVDCIFETFRCARASTVKIDDPVADVEGWIDIAEQDKALITEKVTELLRNSSGAAKPKKKNKASASTTTIYPFSDQDPTLFNTFCTLCACLEAEPRYKKKSEIVSTYLSKIKRNEKSATEVLVVRMLLPKTANSDRIYNLKPVSLMKIFSKIFTTRPSIDFLKEEFKRIGDVSIVIGDAYVNEHASSSIGDSSGGSRLSMKSSISLAEMDDMLFELSGKSREKEQINITKRVLNKLRSREEVINFIRLVVGNLRIKAGAKHVLDGVGVGAYDAFCTSRNINEAVSAGHQPSSSSSATTAPRVFVPVMPMLAQSCKSSGAAVEKVGRGDGRQRLLYSEIKYDGERVQVHKKENRFAFFSRALKPVAEHKVEDVKEYVVDAFPEAESIILDAEVLVVCKKTGKPLPFGTLGKKKREEFADSANNCLFVFDVLLYNGENMLNRSLSDRRALLEKVMIEQKNRVVLSELVKIENGKEELDGMLQLVVESGLEGLMVKDIKGQYEPGKRHWLKIKKDYLNEGAMADTADLVVLGAWYGKGRKGGLLSTFLMGCLDKRTGEWKTVTKAHTGLDDATLKRLQDEMKAIMVKSGEEEGRSFKLVKSLAMKPDYIVKDPKKAPVWELTGAEFTKDVTGGGHGNWTTNHTANGISVRFPRITRERRDKNWETATSMEELEGLYEASVRSVVSNTIATATKPSEVAAETKTEPEASTSGQGEQVMTTMKRAREEGVEEGTAPLQPKRKCLK</sequence>
<dbReference type="SUPFAM" id="SSF56091">
    <property type="entry name" value="DNA ligase/mRNA capping enzyme, catalytic domain"/>
    <property type="match status" value="1"/>
</dbReference>
<evidence type="ECO:0000256" key="1">
    <source>
        <dbReference type="ARBA" id="ARBA00007572"/>
    </source>
</evidence>
<keyword evidence="8 15" id="KW-0227">DNA damage</keyword>
<dbReference type="InterPro" id="IPR012309">
    <property type="entry name" value="DNA_ligase_ATP-dep_C"/>
</dbReference>
<feature type="compositionally biased region" description="Polar residues" evidence="17">
    <location>
        <begin position="769"/>
        <end position="781"/>
    </location>
</feature>
<keyword evidence="3 15" id="KW-0436">Ligase</keyword>
<dbReference type="SMART" id="SM01336">
    <property type="entry name" value="zf-PARP"/>
    <property type="match status" value="1"/>
</dbReference>
<protein>
    <recommendedName>
        <fullName evidence="2 15">DNA ligase</fullName>
        <ecNumber evidence="15">6.5.1.1</ecNumber>
    </recommendedName>
</protein>
<evidence type="ECO:0000256" key="12">
    <source>
        <dbReference type="ARBA" id="ARBA00023172"/>
    </source>
</evidence>
<dbReference type="GO" id="GO:0006302">
    <property type="term" value="P:double-strand break repair"/>
    <property type="evidence" value="ECO:0007669"/>
    <property type="project" value="TreeGrafter"/>
</dbReference>
<evidence type="ECO:0000256" key="2">
    <source>
        <dbReference type="ARBA" id="ARBA00013308"/>
    </source>
</evidence>
<dbReference type="Pfam" id="PF04675">
    <property type="entry name" value="DNA_ligase_A_N"/>
    <property type="match status" value="1"/>
</dbReference>
<dbReference type="EC" id="6.5.1.1" evidence="15"/>
<comment type="caution">
    <text evidence="20">The sequence shown here is derived from an EMBL/GenBank/DDBJ whole genome shotgun (WGS) entry which is preliminary data.</text>
</comment>
<evidence type="ECO:0000256" key="7">
    <source>
        <dbReference type="ARBA" id="ARBA00022741"/>
    </source>
</evidence>
<keyword evidence="14" id="KW-0131">Cell cycle</keyword>
<name>A0A401IP16_9VIRU</name>
<evidence type="ECO:0000256" key="17">
    <source>
        <dbReference type="SAM" id="MobiDB-lite"/>
    </source>
</evidence>
<dbReference type="SUPFAM" id="SSF50249">
    <property type="entry name" value="Nucleic acid-binding proteins"/>
    <property type="match status" value="1"/>
</dbReference>
<evidence type="ECO:0000256" key="9">
    <source>
        <dbReference type="ARBA" id="ARBA00022771"/>
    </source>
</evidence>
<evidence type="ECO:0000256" key="3">
    <source>
        <dbReference type="ARBA" id="ARBA00022598"/>
    </source>
</evidence>
<dbReference type="Gene3D" id="2.40.50.140">
    <property type="entry name" value="Nucleic acid-binding proteins"/>
    <property type="match status" value="1"/>
</dbReference>
<evidence type="ECO:0000256" key="6">
    <source>
        <dbReference type="ARBA" id="ARBA00022723"/>
    </source>
</evidence>
<dbReference type="GO" id="GO:0006310">
    <property type="term" value="P:DNA recombination"/>
    <property type="evidence" value="ECO:0007669"/>
    <property type="project" value="UniProtKB-KW"/>
</dbReference>
<proteinExistence type="inferred from homology"/>
<feature type="domain" description="ATP-dependent DNA ligase family profile" evidence="19">
    <location>
        <begin position="481"/>
        <end position="616"/>
    </location>
</feature>
<evidence type="ECO:0000256" key="8">
    <source>
        <dbReference type="ARBA" id="ARBA00022763"/>
    </source>
</evidence>
<dbReference type="GO" id="GO:0003677">
    <property type="term" value="F:DNA binding"/>
    <property type="evidence" value="ECO:0007669"/>
    <property type="project" value="InterPro"/>
</dbReference>
<dbReference type="PANTHER" id="PTHR45674:SF9">
    <property type="entry name" value="DNA LIGASE 3"/>
    <property type="match status" value="1"/>
</dbReference>
<dbReference type="PROSITE" id="PS00333">
    <property type="entry name" value="DNA_LIGASE_A2"/>
    <property type="match status" value="1"/>
</dbReference>
<feature type="region of interest" description="Disordered" evidence="17">
    <location>
        <begin position="1"/>
        <end position="24"/>
    </location>
</feature>
<dbReference type="PROSITE" id="PS50160">
    <property type="entry name" value="DNA_LIGASE_A3"/>
    <property type="match status" value="1"/>
</dbReference>
<dbReference type="PANTHER" id="PTHR45674">
    <property type="entry name" value="DNA LIGASE 1/3 FAMILY MEMBER"/>
    <property type="match status" value="1"/>
</dbReference>
<keyword evidence="10" id="KW-0862">Zinc</keyword>
<feature type="compositionally biased region" description="Polar residues" evidence="17">
    <location>
        <begin position="10"/>
        <end position="21"/>
    </location>
</feature>
<keyword evidence="11 15" id="KW-0067">ATP-binding</keyword>
<dbReference type="GO" id="GO:0051301">
    <property type="term" value="P:cell division"/>
    <property type="evidence" value="ECO:0007669"/>
    <property type="project" value="UniProtKB-KW"/>
</dbReference>
<evidence type="ECO:0000256" key="13">
    <source>
        <dbReference type="ARBA" id="ARBA00023204"/>
    </source>
</evidence>
<dbReference type="PROSITE" id="PS50064">
    <property type="entry name" value="ZF_PARP_2"/>
    <property type="match status" value="1"/>
</dbReference>
<evidence type="ECO:0000259" key="18">
    <source>
        <dbReference type="PROSITE" id="PS50064"/>
    </source>
</evidence>
<dbReference type="EMBL" id="BFCC01000001">
    <property type="protein sequence ID" value="GBG35356.1"/>
    <property type="molecule type" value="Genomic_DNA"/>
</dbReference>
<dbReference type="Gene3D" id="3.30.1740.10">
    <property type="entry name" value="Zinc finger, PARP-type"/>
    <property type="match status" value="1"/>
</dbReference>
<evidence type="ECO:0000256" key="4">
    <source>
        <dbReference type="ARBA" id="ARBA00022618"/>
    </source>
</evidence>
<evidence type="ECO:0000259" key="19">
    <source>
        <dbReference type="PROSITE" id="PS50160"/>
    </source>
</evidence>
<keyword evidence="6" id="KW-0479">Metal-binding</keyword>
<dbReference type="InterPro" id="IPR001510">
    <property type="entry name" value="Znf_PARP"/>
</dbReference>
<keyword evidence="13 15" id="KW-0234">DNA repair</keyword>
<dbReference type="InterPro" id="IPR036957">
    <property type="entry name" value="Znf_PARP_sf"/>
</dbReference>
<evidence type="ECO:0000256" key="10">
    <source>
        <dbReference type="ARBA" id="ARBA00022833"/>
    </source>
</evidence>
<dbReference type="GO" id="GO:0008270">
    <property type="term" value="F:zinc ion binding"/>
    <property type="evidence" value="ECO:0007669"/>
    <property type="project" value="UniProtKB-KW"/>
</dbReference>
<evidence type="ECO:0000256" key="5">
    <source>
        <dbReference type="ARBA" id="ARBA00022705"/>
    </source>
</evidence>
<comment type="catalytic activity">
    <reaction evidence="15">
        <text>ATP + (deoxyribonucleotide)n-3'-hydroxyl + 5'-phospho-(deoxyribonucleotide)m = (deoxyribonucleotide)n+m + AMP + diphosphate.</text>
        <dbReference type="EC" id="6.5.1.1"/>
    </reaction>
</comment>
<evidence type="ECO:0000256" key="16">
    <source>
        <dbReference type="RuleBase" id="RU004196"/>
    </source>
</evidence>
<keyword evidence="7 15" id="KW-0547">Nucleotide-binding</keyword>
<evidence type="ECO:0000256" key="11">
    <source>
        <dbReference type="ARBA" id="ARBA00022840"/>
    </source>
</evidence>
<keyword evidence="9" id="KW-0863">Zinc-finger</keyword>
<dbReference type="NCBIfam" id="TIGR00574">
    <property type="entry name" value="dnl1"/>
    <property type="match status" value="1"/>
</dbReference>
<dbReference type="GO" id="GO:0006273">
    <property type="term" value="P:lagging strand elongation"/>
    <property type="evidence" value="ECO:0007669"/>
    <property type="project" value="TreeGrafter"/>
</dbReference>
<dbReference type="FunFam" id="3.30.470.30:FF:000003">
    <property type="entry name" value="DNA ligase"/>
    <property type="match status" value="1"/>
</dbReference>
<evidence type="ECO:0000256" key="14">
    <source>
        <dbReference type="ARBA" id="ARBA00023306"/>
    </source>
</evidence>
<dbReference type="Pfam" id="PF04679">
    <property type="entry name" value="DNA_ligase_A_C"/>
    <property type="match status" value="1"/>
</dbReference>
<dbReference type="SUPFAM" id="SSF117018">
    <property type="entry name" value="ATP-dependent DNA ligase DNA-binding domain"/>
    <property type="match status" value="1"/>
</dbReference>
<dbReference type="InterPro" id="IPR000977">
    <property type="entry name" value="DNA_ligase_ATP-dep"/>
</dbReference>
<keyword evidence="5" id="KW-0235">DNA replication</keyword>
<keyword evidence="4" id="KW-0132">Cell division</keyword>
<dbReference type="Pfam" id="PF01068">
    <property type="entry name" value="DNA_ligase_A_M"/>
    <property type="match status" value="1"/>
</dbReference>
<dbReference type="Gene3D" id="3.30.470.30">
    <property type="entry name" value="DNA ligase/mRNA capping enzyme"/>
    <property type="match status" value="1"/>
</dbReference>
<evidence type="ECO:0000256" key="15">
    <source>
        <dbReference type="RuleBase" id="RU000617"/>
    </source>
</evidence>
<dbReference type="InterPro" id="IPR012308">
    <property type="entry name" value="DNA_ligase_ATP-dep_N"/>
</dbReference>
<dbReference type="GO" id="GO:0003910">
    <property type="term" value="F:DNA ligase (ATP) activity"/>
    <property type="evidence" value="ECO:0007669"/>
    <property type="project" value="UniProtKB-EC"/>
</dbReference>
<dbReference type="InterPro" id="IPR050191">
    <property type="entry name" value="ATP-dep_DNA_ligase"/>
</dbReference>
<dbReference type="GO" id="GO:0071897">
    <property type="term" value="P:DNA biosynthetic process"/>
    <property type="evidence" value="ECO:0007669"/>
    <property type="project" value="InterPro"/>
</dbReference>
<dbReference type="Pfam" id="PF00645">
    <property type="entry name" value="zf-PARP"/>
    <property type="match status" value="1"/>
</dbReference>
<dbReference type="InterPro" id="IPR012340">
    <property type="entry name" value="NA-bd_OB-fold"/>
</dbReference>
<evidence type="ECO:0000313" key="20">
    <source>
        <dbReference type="EMBL" id="GBG35356.1"/>
    </source>
</evidence>
<keyword evidence="12 15" id="KW-0233">DNA recombination</keyword>
<dbReference type="InterPro" id="IPR036599">
    <property type="entry name" value="DNA_ligase_N_sf"/>
</dbReference>
<dbReference type="SUPFAM" id="SSF57716">
    <property type="entry name" value="Glucocorticoid receptor-like (DNA-binding domain)"/>
    <property type="match status" value="1"/>
</dbReference>
<dbReference type="GO" id="GO:0005524">
    <property type="term" value="F:ATP binding"/>
    <property type="evidence" value="ECO:0007669"/>
    <property type="project" value="UniProtKB-KW"/>
</dbReference>
<feature type="region of interest" description="Disordered" evidence="17">
    <location>
        <begin position="757"/>
        <end position="806"/>
    </location>
</feature>
<dbReference type="InterPro" id="IPR016059">
    <property type="entry name" value="DNA_ligase_ATP-dep_CS"/>
</dbReference>
<comment type="similarity">
    <text evidence="1 16">Belongs to the ATP-dependent DNA ligase family.</text>
</comment>
<dbReference type="Gene3D" id="1.10.3260.10">
    <property type="entry name" value="DNA ligase, ATP-dependent, N-terminal domain"/>
    <property type="match status" value="1"/>
</dbReference>